<comment type="caution">
    <text evidence="1">The sequence shown here is derived from an EMBL/GenBank/DDBJ whole genome shotgun (WGS) entry which is preliminary data.</text>
</comment>
<dbReference type="Pfam" id="PF07148">
    <property type="entry name" value="MalM"/>
    <property type="match status" value="1"/>
</dbReference>
<dbReference type="EMBL" id="JOJP01000001">
    <property type="protein sequence ID" value="KEI73230.1"/>
    <property type="molecule type" value="Genomic_DNA"/>
</dbReference>
<organism evidence="1 2">
    <name type="scientific">Endozoicomonas elysicola</name>
    <dbReference type="NCBI Taxonomy" id="305900"/>
    <lineage>
        <taxon>Bacteria</taxon>
        <taxon>Pseudomonadati</taxon>
        <taxon>Pseudomonadota</taxon>
        <taxon>Gammaproteobacteria</taxon>
        <taxon>Oceanospirillales</taxon>
        <taxon>Endozoicomonadaceae</taxon>
        <taxon>Endozoicomonas</taxon>
    </lineage>
</organism>
<dbReference type="Proteomes" id="UP000027997">
    <property type="component" value="Unassembled WGS sequence"/>
</dbReference>
<evidence type="ECO:0000313" key="2">
    <source>
        <dbReference type="Proteomes" id="UP000027997"/>
    </source>
</evidence>
<dbReference type="InterPro" id="IPR010794">
    <property type="entry name" value="MalM"/>
</dbReference>
<protein>
    <submittedName>
        <fullName evidence="1">Uncharacterized protein</fullName>
    </submittedName>
</protein>
<reference evidence="1 2" key="1">
    <citation type="submission" date="2014-06" db="EMBL/GenBank/DDBJ databases">
        <title>Whole Genome Sequences of Three Symbiotic Endozoicomonas Bacteria.</title>
        <authorList>
            <person name="Neave M.J."/>
            <person name="Apprill A."/>
            <person name="Voolstra C.R."/>
        </authorList>
    </citation>
    <scope>NUCLEOTIDE SEQUENCE [LARGE SCALE GENOMIC DNA]</scope>
    <source>
        <strain evidence="1 2">DSM 22380</strain>
    </source>
</reference>
<dbReference type="STRING" id="305900.GV64_23165"/>
<gene>
    <name evidence="1" type="ORF">GV64_23165</name>
</gene>
<keyword evidence="2" id="KW-1185">Reference proteome</keyword>
<dbReference type="AlphaFoldDB" id="A0A081KGF4"/>
<evidence type="ECO:0000313" key="1">
    <source>
        <dbReference type="EMBL" id="KEI73230.1"/>
    </source>
</evidence>
<name>A0A081KGF4_9GAMM</name>
<dbReference type="eggNOG" id="ENOG502Z7PA">
    <property type="taxonomic scope" value="Bacteria"/>
</dbReference>
<accession>A0A081KGF4</accession>
<proteinExistence type="predicted"/>
<dbReference type="GO" id="GO:0042597">
    <property type="term" value="C:periplasmic space"/>
    <property type="evidence" value="ECO:0007669"/>
    <property type="project" value="InterPro"/>
</dbReference>
<dbReference type="GO" id="GO:0008643">
    <property type="term" value="P:carbohydrate transport"/>
    <property type="evidence" value="ECO:0007669"/>
    <property type="project" value="InterPro"/>
</dbReference>
<sequence length="357" mass="39846">MKARGRNTVKSILWIIPLTLLGGCTAIDKGNHPEQPSFATVQPSIINNISDVQYQTLNLGSEKKLTRTINEAMQRMTLYGGVTPVIGYQLPEEAPYTVEIASLVSRTMNNGSVFYPEVLILDEKYQTVNRLTAEEMTYHPRHFLSPENISTTLQVNPGDSAQYLLVYTTDQLRQEKTPLFNEAKAYAEARGQVPPPVADIEAIHTNHGELQIKLTPITPETVRARQSMEVDSKLRMVPTAAHKAIKSDRNVEVMIDEAIRHIQSELEKGNTAQAMQLRQETLTTASQAEQTFINTYGQDKTTLKLPASPADNASAAEKVRHYFNFGIINALMSGDTSRALLLVDEARRFANEMDRAF</sequence>
<dbReference type="PROSITE" id="PS51257">
    <property type="entry name" value="PROKAR_LIPOPROTEIN"/>
    <property type="match status" value="1"/>
</dbReference>